<accession>A0A5S4GMH8</accession>
<keyword evidence="1" id="KW-0732">Signal</keyword>
<dbReference type="AlphaFoldDB" id="A0A5S4GMH8"/>
<evidence type="ECO:0000313" key="3">
    <source>
        <dbReference type="Proteomes" id="UP000306628"/>
    </source>
</evidence>
<protein>
    <recommendedName>
        <fullName evidence="4">LppX_LprAFG lipoprotein</fullName>
    </recommendedName>
</protein>
<dbReference type="EMBL" id="VCKX01000049">
    <property type="protein sequence ID" value="TMR34083.1"/>
    <property type="molecule type" value="Genomic_DNA"/>
</dbReference>
<organism evidence="2 3">
    <name type="scientific">Nonomuraea zeae</name>
    <dbReference type="NCBI Taxonomy" id="1642303"/>
    <lineage>
        <taxon>Bacteria</taxon>
        <taxon>Bacillati</taxon>
        <taxon>Actinomycetota</taxon>
        <taxon>Actinomycetes</taxon>
        <taxon>Streptosporangiales</taxon>
        <taxon>Streptosporangiaceae</taxon>
        <taxon>Nonomuraea</taxon>
    </lineage>
</organism>
<feature type="chain" id="PRO_5024445445" description="LppX_LprAFG lipoprotein" evidence="1">
    <location>
        <begin position="25"/>
        <end position="275"/>
    </location>
</feature>
<dbReference type="OrthoDB" id="3514138at2"/>
<comment type="caution">
    <text evidence="2">The sequence shown here is derived from an EMBL/GenBank/DDBJ whole genome shotgun (WGS) entry which is preliminary data.</text>
</comment>
<sequence length="275" mass="29124">MKLFFAGLIATAVTVSAVAVPAQAASVASVQAAPVDPVKALKAQLVPGKGVKVTESSGITVDFTVDDQTMQVRVNTRTVGTLAFGKGNVAAADLSVRTSSRPKVTRAPYRVIAEGKNAYVTNAGIANALPSGRSWIQSKTSARENVILDMGVTPADLKFMLSNASEVATGEYEGTATLAEFRHDKSAGEGDVKFHLYFDKRNLLTRSVVDTTILPDGDTTAYDQMIFHSDTKYSGWGAKVKISAPPAGKVISEKRLNAKTRKAVIKAGYPETGPF</sequence>
<evidence type="ECO:0000256" key="1">
    <source>
        <dbReference type="SAM" id="SignalP"/>
    </source>
</evidence>
<keyword evidence="3" id="KW-1185">Reference proteome</keyword>
<feature type="signal peptide" evidence="1">
    <location>
        <begin position="1"/>
        <end position="24"/>
    </location>
</feature>
<evidence type="ECO:0000313" key="2">
    <source>
        <dbReference type="EMBL" id="TMR34083.1"/>
    </source>
</evidence>
<name>A0A5S4GMH8_9ACTN</name>
<reference evidence="2 3" key="1">
    <citation type="submission" date="2019-05" db="EMBL/GenBank/DDBJ databases">
        <title>Draft genome sequence of Nonomuraea zeae DSM 100528.</title>
        <authorList>
            <person name="Saricaoglu S."/>
            <person name="Isik K."/>
        </authorList>
    </citation>
    <scope>NUCLEOTIDE SEQUENCE [LARGE SCALE GENOMIC DNA]</scope>
    <source>
        <strain evidence="2 3">DSM 100528</strain>
    </source>
</reference>
<dbReference type="Proteomes" id="UP000306628">
    <property type="component" value="Unassembled WGS sequence"/>
</dbReference>
<dbReference type="RefSeq" id="WP_138690898.1">
    <property type="nucleotide sequence ID" value="NZ_JBHSAZ010000006.1"/>
</dbReference>
<gene>
    <name evidence="2" type="ORF">ETD85_18130</name>
</gene>
<evidence type="ECO:0008006" key="4">
    <source>
        <dbReference type="Google" id="ProtNLM"/>
    </source>
</evidence>
<proteinExistence type="predicted"/>